<sequence>MPMLRARVDEDLKSLFLQKAEVLNLSESELLRKIVLEFFAHAKNKDEVEDVLRAVQADAENAEIEKMTIRLPRFLVDAAKEKAKAKGMATSRWIAALVQSSLMQKPVMVDQELNELRTNIRELNAIGRNINQMARALNESKNNTDKVKLDNLDLLRNYLDRNIASVRGLVRASQQAWGLESNVTD</sequence>
<accession>A0A2W4RN38</accession>
<reference evidence="1 2" key="1">
    <citation type="journal article" date="2018" name="Aquat. Microb. Ecol.">
        <title>Gammaproteobacterial methanotrophs dominate.</title>
        <authorList>
            <person name="Rissanen A.J."/>
            <person name="Saarenheimo J."/>
            <person name="Tiirola M."/>
            <person name="Peura S."/>
            <person name="Aalto S.L."/>
            <person name="Karvinen A."/>
            <person name="Nykanen H."/>
        </authorList>
    </citation>
    <scope>NUCLEOTIDE SEQUENCE [LARGE SCALE GENOMIC DNA]</scope>
    <source>
        <strain evidence="1">AMbin10</strain>
    </source>
</reference>
<name>A0A2W4RN38_9GAMM</name>
<dbReference type="GO" id="GO:0006355">
    <property type="term" value="P:regulation of DNA-templated transcription"/>
    <property type="evidence" value="ECO:0007669"/>
    <property type="project" value="InterPro"/>
</dbReference>
<dbReference type="Proteomes" id="UP000249396">
    <property type="component" value="Unassembled WGS sequence"/>
</dbReference>
<comment type="caution">
    <text evidence="1">The sequence shown here is derived from an EMBL/GenBank/DDBJ whole genome shotgun (WGS) entry which is preliminary data.</text>
</comment>
<organism evidence="1 2">
    <name type="scientific">Candidatus Methylumidiphilus alinenensis</name>
    <dbReference type="NCBI Taxonomy" id="2202197"/>
    <lineage>
        <taxon>Bacteria</taxon>
        <taxon>Pseudomonadati</taxon>
        <taxon>Pseudomonadota</taxon>
        <taxon>Gammaproteobacteria</taxon>
        <taxon>Methylococcales</taxon>
        <taxon>Candidatus Methylumidiphilus</taxon>
    </lineage>
</organism>
<evidence type="ECO:0000313" key="1">
    <source>
        <dbReference type="EMBL" id="PZN82949.1"/>
    </source>
</evidence>
<dbReference type="AlphaFoldDB" id="A0A2W4RN38"/>
<proteinExistence type="predicted"/>
<dbReference type="EMBL" id="QJPH01000196">
    <property type="protein sequence ID" value="PZN82949.1"/>
    <property type="molecule type" value="Genomic_DNA"/>
</dbReference>
<dbReference type="InterPro" id="IPR010985">
    <property type="entry name" value="Ribbon_hlx_hlx"/>
</dbReference>
<evidence type="ECO:0000313" key="2">
    <source>
        <dbReference type="Proteomes" id="UP000249396"/>
    </source>
</evidence>
<protein>
    <submittedName>
        <fullName evidence="1">Plasmid mobilization relaxosome protein MobC</fullName>
    </submittedName>
</protein>
<gene>
    <name evidence="1" type="ORF">DM484_05525</name>
</gene>
<dbReference type="SUPFAM" id="SSF47598">
    <property type="entry name" value="Ribbon-helix-helix"/>
    <property type="match status" value="1"/>
</dbReference>